<feature type="domain" description="HAMP" evidence="11">
    <location>
        <begin position="77"/>
        <end position="133"/>
    </location>
</feature>
<keyword evidence="7" id="KW-0902">Two-component regulatory system</keyword>
<keyword evidence="9" id="KW-1133">Transmembrane helix</keyword>
<dbReference type="SUPFAM" id="SSF47384">
    <property type="entry name" value="Homodimeric domain of signal transducing histidine kinase"/>
    <property type="match status" value="1"/>
</dbReference>
<dbReference type="RefSeq" id="WP_125149169.1">
    <property type="nucleotide sequence ID" value="NZ_CAMRXC010000223.1"/>
</dbReference>
<comment type="subcellular location">
    <subcellularLocation>
        <location evidence="2">Membrane</location>
    </subcellularLocation>
</comment>
<dbReference type="SMART" id="SM00387">
    <property type="entry name" value="HATPase_c"/>
    <property type="match status" value="1"/>
</dbReference>
<name>A0AAD1YG62_9CLOT</name>
<dbReference type="InterPro" id="IPR004358">
    <property type="entry name" value="Sig_transdc_His_kin-like_C"/>
</dbReference>
<keyword evidence="9" id="KW-0812">Transmembrane</keyword>
<evidence type="ECO:0000256" key="9">
    <source>
        <dbReference type="SAM" id="Phobius"/>
    </source>
</evidence>
<comment type="caution">
    <text evidence="12">The sequence shown here is derived from an EMBL/GenBank/DDBJ whole genome shotgun (WGS) entry which is preliminary data.</text>
</comment>
<dbReference type="CDD" id="cd00082">
    <property type="entry name" value="HisKA"/>
    <property type="match status" value="1"/>
</dbReference>
<organism evidence="12 13">
    <name type="scientific">Clostridium neonatale</name>
    <dbReference type="NCBI Taxonomy" id="137838"/>
    <lineage>
        <taxon>Bacteria</taxon>
        <taxon>Bacillati</taxon>
        <taxon>Bacillota</taxon>
        <taxon>Clostridia</taxon>
        <taxon>Eubacteriales</taxon>
        <taxon>Clostridiaceae</taxon>
        <taxon>Clostridium</taxon>
    </lineage>
</organism>
<protein>
    <recommendedName>
        <fullName evidence="3">histidine kinase</fullName>
        <ecNumber evidence="3">2.7.13.3</ecNumber>
    </recommendedName>
</protein>
<dbReference type="Pfam" id="PF02518">
    <property type="entry name" value="HATPase_c"/>
    <property type="match status" value="1"/>
</dbReference>
<feature type="domain" description="Histidine kinase" evidence="10">
    <location>
        <begin position="141"/>
        <end position="355"/>
    </location>
</feature>
<dbReference type="AlphaFoldDB" id="A0AAD1YG62"/>
<evidence type="ECO:0000256" key="6">
    <source>
        <dbReference type="ARBA" id="ARBA00022777"/>
    </source>
</evidence>
<dbReference type="GO" id="GO:0000155">
    <property type="term" value="F:phosphorelay sensor kinase activity"/>
    <property type="evidence" value="ECO:0007669"/>
    <property type="project" value="InterPro"/>
</dbReference>
<dbReference type="EC" id="2.7.13.3" evidence="3"/>
<dbReference type="InterPro" id="IPR003594">
    <property type="entry name" value="HATPase_dom"/>
</dbReference>
<dbReference type="PANTHER" id="PTHR43711:SF26">
    <property type="entry name" value="SENSOR HISTIDINE KINASE RCSC"/>
    <property type="match status" value="1"/>
</dbReference>
<dbReference type="SUPFAM" id="SSF55874">
    <property type="entry name" value="ATPase domain of HSP90 chaperone/DNA topoisomerase II/histidine kinase"/>
    <property type="match status" value="1"/>
</dbReference>
<evidence type="ECO:0000256" key="7">
    <source>
        <dbReference type="ARBA" id="ARBA00023012"/>
    </source>
</evidence>
<dbReference type="PROSITE" id="PS50109">
    <property type="entry name" value="HIS_KIN"/>
    <property type="match status" value="1"/>
</dbReference>
<evidence type="ECO:0000313" key="12">
    <source>
        <dbReference type="EMBL" id="CAI3616176.1"/>
    </source>
</evidence>
<feature type="transmembrane region" description="Helical" evidence="9">
    <location>
        <begin position="51"/>
        <end position="71"/>
    </location>
</feature>
<dbReference type="EMBL" id="CAMTCP010000236">
    <property type="protein sequence ID" value="CAI3616176.1"/>
    <property type="molecule type" value="Genomic_DNA"/>
</dbReference>
<dbReference type="SMART" id="SM00388">
    <property type="entry name" value="HisKA"/>
    <property type="match status" value="1"/>
</dbReference>
<dbReference type="InterPro" id="IPR003661">
    <property type="entry name" value="HisK_dim/P_dom"/>
</dbReference>
<evidence type="ECO:0000259" key="10">
    <source>
        <dbReference type="PROSITE" id="PS50109"/>
    </source>
</evidence>
<dbReference type="PROSITE" id="PS50885">
    <property type="entry name" value="HAMP"/>
    <property type="match status" value="1"/>
</dbReference>
<proteinExistence type="predicted"/>
<evidence type="ECO:0000256" key="3">
    <source>
        <dbReference type="ARBA" id="ARBA00012438"/>
    </source>
</evidence>
<keyword evidence="5 12" id="KW-0808">Transferase</keyword>
<evidence type="ECO:0000256" key="2">
    <source>
        <dbReference type="ARBA" id="ARBA00004370"/>
    </source>
</evidence>
<dbReference type="InterPro" id="IPR003660">
    <property type="entry name" value="HAMP_dom"/>
</dbReference>
<dbReference type="PANTHER" id="PTHR43711">
    <property type="entry name" value="TWO-COMPONENT HISTIDINE KINASE"/>
    <property type="match status" value="1"/>
</dbReference>
<comment type="catalytic activity">
    <reaction evidence="1">
        <text>ATP + protein L-histidine = ADP + protein N-phospho-L-histidine.</text>
        <dbReference type="EC" id="2.7.13.3"/>
    </reaction>
</comment>
<reference evidence="12" key="1">
    <citation type="submission" date="2022-10" db="EMBL/GenBank/DDBJ databases">
        <authorList>
            <person name="Aires J."/>
            <person name="Mesa V."/>
        </authorList>
    </citation>
    <scope>NUCLEOTIDE SEQUENCE</scope>
    <source>
        <strain evidence="12">Clostridium neonatale JD116</strain>
    </source>
</reference>
<dbReference type="Gene3D" id="3.30.565.10">
    <property type="entry name" value="Histidine kinase-like ATPase, C-terminal domain"/>
    <property type="match status" value="1"/>
</dbReference>
<dbReference type="InterPro" id="IPR036097">
    <property type="entry name" value="HisK_dim/P_sf"/>
</dbReference>
<dbReference type="Gene3D" id="6.10.340.10">
    <property type="match status" value="1"/>
</dbReference>
<dbReference type="SUPFAM" id="SSF158472">
    <property type="entry name" value="HAMP domain-like"/>
    <property type="match status" value="1"/>
</dbReference>
<accession>A0AAD1YG62</accession>
<keyword evidence="8 9" id="KW-0472">Membrane</keyword>
<gene>
    <name evidence="12" type="primary">phoR</name>
    <name evidence="12" type="ORF">CNEO2_390020</name>
</gene>
<dbReference type="Gene3D" id="1.10.287.130">
    <property type="match status" value="1"/>
</dbReference>
<dbReference type="InterPro" id="IPR005467">
    <property type="entry name" value="His_kinase_dom"/>
</dbReference>
<evidence type="ECO:0000256" key="1">
    <source>
        <dbReference type="ARBA" id="ARBA00000085"/>
    </source>
</evidence>
<feature type="transmembrane region" description="Helical" evidence="9">
    <location>
        <begin position="12"/>
        <end position="31"/>
    </location>
</feature>
<dbReference type="FunFam" id="1.10.287.130:FF:000001">
    <property type="entry name" value="Two-component sensor histidine kinase"/>
    <property type="match status" value="1"/>
</dbReference>
<evidence type="ECO:0000259" key="11">
    <source>
        <dbReference type="PROSITE" id="PS50885"/>
    </source>
</evidence>
<dbReference type="InterPro" id="IPR050736">
    <property type="entry name" value="Sensor_HK_Regulatory"/>
</dbReference>
<dbReference type="PRINTS" id="PR00344">
    <property type="entry name" value="BCTRLSENSOR"/>
</dbReference>
<dbReference type="Proteomes" id="UP001189143">
    <property type="component" value="Unassembled WGS sequence"/>
</dbReference>
<dbReference type="InterPro" id="IPR036890">
    <property type="entry name" value="HATPase_C_sf"/>
</dbReference>
<evidence type="ECO:0000256" key="5">
    <source>
        <dbReference type="ARBA" id="ARBA00022679"/>
    </source>
</evidence>
<dbReference type="GO" id="GO:0016020">
    <property type="term" value="C:membrane"/>
    <property type="evidence" value="ECO:0007669"/>
    <property type="project" value="UniProtKB-SubCell"/>
</dbReference>
<dbReference type="Pfam" id="PF00512">
    <property type="entry name" value="HisKA"/>
    <property type="match status" value="1"/>
</dbReference>
<dbReference type="CDD" id="cd06225">
    <property type="entry name" value="HAMP"/>
    <property type="match status" value="1"/>
</dbReference>
<dbReference type="FunFam" id="3.30.565.10:FF:000006">
    <property type="entry name" value="Sensor histidine kinase WalK"/>
    <property type="match status" value="1"/>
</dbReference>
<keyword evidence="4" id="KW-0597">Phosphoprotein</keyword>
<sequence>MEKVKYKDNRVKVRHFPISVFISSFAMLAILTTVHNKILGKYINFYAIPPSYYVIMNAYWIFVAAIFTFLNRWQVVRSYDRPLQQFARATKKVANGDFSVFVRPIHTSDKADYLDVMIEDFNKMVAELGSIETLKTDFFSNVSHEIKTPLALIQNYAELLQNPTLSEELRQEYVESIFQSTRRLSELITNILKLSKLEKQKIHLVTDEYDLCSQLCECTLQFETVWEQKNIDLIADIEDRAIIHADESLMELVWNNLLSNAMKFTASGGSVTLRQTSTEEEILVQVIDTGCGINEENLSRIFDKFYQGDASHSTEGNGLGLAIVLRVLQMLGYTISVESTLGKGTTFTVRIPIMEGKEQCYE</sequence>
<evidence type="ECO:0000256" key="4">
    <source>
        <dbReference type="ARBA" id="ARBA00022553"/>
    </source>
</evidence>
<evidence type="ECO:0000313" key="13">
    <source>
        <dbReference type="Proteomes" id="UP001189143"/>
    </source>
</evidence>
<keyword evidence="6 12" id="KW-0418">Kinase</keyword>
<evidence type="ECO:0000256" key="8">
    <source>
        <dbReference type="ARBA" id="ARBA00023136"/>
    </source>
</evidence>